<dbReference type="PANTHER" id="PTHR33116:SF78">
    <property type="entry name" value="OS12G0587133 PROTEIN"/>
    <property type="match status" value="1"/>
</dbReference>
<dbReference type="EMBL" id="CM000780">
    <property type="protein sequence ID" value="AQK54897.1"/>
    <property type="molecule type" value="Genomic_DNA"/>
</dbReference>
<dbReference type="EMBL" id="CM000780">
    <property type="protein sequence ID" value="AQK54884.1"/>
    <property type="molecule type" value="Genomic_DNA"/>
</dbReference>
<dbReference type="EMBL" id="CM000780">
    <property type="protein sequence ID" value="AQK54887.1"/>
    <property type="molecule type" value="Genomic_DNA"/>
</dbReference>
<reference evidence="2" key="1">
    <citation type="submission" date="2015-12" db="EMBL/GenBank/DDBJ databases">
        <title>Update maize B73 reference genome by single molecule sequencing technologies.</title>
        <authorList>
            <consortium name="Maize Genome Sequencing Project"/>
            <person name="Ware D."/>
        </authorList>
    </citation>
    <scope>NUCLEOTIDE SEQUENCE</scope>
    <source>
        <tissue evidence="2">Seedling</tissue>
    </source>
</reference>
<dbReference type="EMBL" id="CM000780">
    <property type="protein sequence ID" value="AQK54919.1"/>
    <property type="molecule type" value="Genomic_DNA"/>
</dbReference>
<proteinExistence type="predicted"/>
<evidence type="ECO:0000313" key="2">
    <source>
        <dbReference type="EMBL" id="AQK54923.1"/>
    </source>
</evidence>
<dbReference type="EMBL" id="CM000780">
    <property type="protein sequence ID" value="AQK54905.1"/>
    <property type="molecule type" value="Genomic_DNA"/>
</dbReference>
<dbReference type="EMBL" id="CM000780">
    <property type="protein sequence ID" value="AQK54906.1"/>
    <property type="molecule type" value="Genomic_DNA"/>
</dbReference>
<protein>
    <submittedName>
        <fullName evidence="2">Phosphatidylinositol/phosphatidylcholine transfer protein SFH13</fullName>
    </submittedName>
</protein>
<dbReference type="Pfam" id="PF13966">
    <property type="entry name" value="zf-RVT"/>
    <property type="match status" value="1"/>
</dbReference>
<gene>
    <name evidence="2" type="ORF">ZEAMMB73_Zm00001d051674</name>
</gene>
<dbReference type="EMBL" id="CM000780">
    <property type="protein sequence ID" value="AQK54888.1"/>
    <property type="molecule type" value="Genomic_DNA"/>
</dbReference>
<sequence>MNVPKWVISAIDKIRRGFLWKGRKDVKGGHCLVAWDKVTRPLDLGGLGIPNLIYKSWALQAKWLWLIKTDPNRPWSGLGLPVQSQVRKLVASSMYTNVGNGKNTLFWRDRWINGCSIAELAPEVISKVDKKVASTRTVHQALEGMSWVRDIKPTLSLVGIQQYLTLWDTLGEIVLILQEDHHVWRFESSGLFSSRSCYKVLFVGSITFEPWKRLWKSWAPPKCKTFLWLAMQNKCWTAVRLQKRGLPHPEACPFREQEQETVQHLLTGCVFARQFWHSILSPFGMGHLTPGPEDTNFADWWGLVTIQVHRSKRKGVNSAIILGAWCLWLHRNRVIFDGDLPTIGKVHRSFVDELSLWVLAGAKHLGSLGLAAALGAAGPT</sequence>
<dbReference type="EMBL" id="CM000780">
    <property type="protein sequence ID" value="AQK54923.1"/>
    <property type="molecule type" value="Genomic_DNA"/>
</dbReference>
<evidence type="ECO:0000259" key="1">
    <source>
        <dbReference type="Pfam" id="PF13966"/>
    </source>
</evidence>
<dbReference type="AlphaFoldDB" id="A0A1D6Q930"/>
<dbReference type="PANTHER" id="PTHR33116">
    <property type="entry name" value="REVERSE TRANSCRIPTASE ZINC-BINDING DOMAIN-CONTAINING PROTEIN-RELATED-RELATED"/>
    <property type="match status" value="1"/>
</dbReference>
<feature type="domain" description="Reverse transcriptase zinc-binding" evidence="1">
    <location>
        <begin position="192"/>
        <end position="276"/>
    </location>
</feature>
<dbReference type="EMBL" id="CM000780">
    <property type="protein sequence ID" value="AQK54902.1"/>
    <property type="molecule type" value="Genomic_DNA"/>
</dbReference>
<accession>A0A1D6Q930</accession>
<dbReference type="ExpressionAtlas" id="A0A1D6Q930">
    <property type="expression patterns" value="baseline"/>
</dbReference>
<organism evidence="2">
    <name type="scientific">Zea mays</name>
    <name type="common">Maize</name>
    <dbReference type="NCBI Taxonomy" id="4577"/>
    <lineage>
        <taxon>Eukaryota</taxon>
        <taxon>Viridiplantae</taxon>
        <taxon>Streptophyta</taxon>
        <taxon>Embryophyta</taxon>
        <taxon>Tracheophyta</taxon>
        <taxon>Spermatophyta</taxon>
        <taxon>Magnoliopsida</taxon>
        <taxon>Liliopsida</taxon>
        <taxon>Poales</taxon>
        <taxon>Poaceae</taxon>
        <taxon>PACMAD clade</taxon>
        <taxon>Panicoideae</taxon>
        <taxon>Andropogonodae</taxon>
        <taxon>Andropogoneae</taxon>
        <taxon>Tripsacinae</taxon>
        <taxon>Zea</taxon>
    </lineage>
</organism>
<dbReference type="EMBL" id="CM000780">
    <property type="protein sequence ID" value="AQK54914.1"/>
    <property type="molecule type" value="Genomic_DNA"/>
</dbReference>
<dbReference type="EMBL" id="CM000780">
    <property type="protein sequence ID" value="AQK54901.1"/>
    <property type="molecule type" value="Genomic_DNA"/>
</dbReference>
<dbReference type="InterPro" id="IPR026960">
    <property type="entry name" value="RVT-Znf"/>
</dbReference>
<dbReference type="EMBL" id="CM000780">
    <property type="protein sequence ID" value="AQK54882.1"/>
    <property type="molecule type" value="Genomic_DNA"/>
</dbReference>
<name>A0A1D6Q930_MAIZE</name>